<dbReference type="Pfam" id="PF09361">
    <property type="entry name" value="Phasin_2"/>
    <property type="match status" value="1"/>
</dbReference>
<reference evidence="2 3" key="1">
    <citation type="submission" date="2017-10" db="EMBL/GenBank/DDBJ databases">
        <title>Novel microbial diversity and functional potential in the marine mammal oral microbiome.</title>
        <authorList>
            <person name="Dudek N.K."/>
            <person name="Sun C.L."/>
            <person name="Burstein D."/>
            <person name="Kantor R.S."/>
            <person name="Aliaga Goltsman D.S."/>
            <person name="Bik E.M."/>
            <person name="Thomas B.C."/>
            <person name="Banfield J.F."/>
            <person name="Relman D.A."/>
        </authorList>
    </citation>
    <scope>NUCLEOTIDE SEQUENCE [LARGE SCALE GENOMIC DNA]</scope>
    <source>
        <strain evidence="2">DOLJORAL78_50_517</strain>
    </source>
</reference>
<organism evidence="2 3">
    <name type="scientific">Candidatus Contendibacter odensensis</name>
    <dbReference type="NCBI Taxonomy" id="1400860"/>
    <lineage>
        <taxon>Bacteria</taxon>
        <taxon>Pseudomonadati</taxon>
        <taxon>Pseudomonadota</taxon>
        <taxon>Gammaproteobacteria</taxon>
        <taxon>Candidatus Competibacteraceae</taxon>
        <taxon>Candidatus Contendibacter</taxon>
    </lineage>
</organism>
<dbReference type="InterPro" id="IPR018968">
    <property type="entry name" value="Phasin"/>
</dbReference>
<evidence type="ECO:0000313" key="2">
    <source>
        <dbReference type="EMBL" id="PIE83209.1"/>
    </source>
</evidence>
<dbReference type="InterPro" id="IPR014176">
    <property type="entry name" value="Phasin_subfam-3"/>
</dbReference>
<comment type="caution">
    <text evidence="2">The sequence shown here is derived from an EMBL/GenBank/DDBJ whole genome shotgun (WGS) entry which is preliminary data.</text>
</comment>
<dbReference type="EMBL" id="PDTV01000006">
    <property type="protein sequence ID" value="PIE83209.1"/>
    <property type="molecule type" value="Genomic_DNA"/>
</dbReference>
<sequence length="115" mass="12916">MANDPLSQMSQQYQSFLEPVIRANKLSAANLEALVNFQMNTLQSYIDMAISRMKAAADINDPASLQFFLTTQSETIGSMHQKLMSDTKALADLTARFKADFDKLVQESMLNKTFK</sequence>
<name>A0A2G6PGA3_9GAMM</name>
<feature type="domain" description="Phasin" evidence="1">
    <location>
        <begin position="8"/>
        <end position="108"/>
    </location>
</feature>
<evidence type="ECO:0000259" key="1">
    <source>
        <dbReference type="Pfam" id="PF09361"/>
    </source>
</evidence>
<evidence type="ECO:0000313" key="3">
    <source>
        <dbReference type="Proteomes" id="UP000229278"/>
    </source>
</evidence>
<dbReference type="Proteomes" id="UP000229278">
    <property type="component" value="Unassembled WGS sequence"/>
</dbReference>
<accession>A0A2G6PGA3</accession>
<proteinExistence type="predicted"/>
<dbReference type="NCBIfam" id="TIGR02809">
    <property type="entry name" value="phasin_3"/>
    <property type="match status" value="1"/>
</dbReference>
<gene>
    <name evidence="2" type="ORF">CSA09_02700</name>
</gene>
<protein>
    <submittedName>
        <fullName evidence="2">Phasin family protein</fullName>
    </submittedName>
</protein>
<dbReference type="AlphaFoldDB" id="A0A2G6PGA3"/>